<feature type="region of interest" description="Disordered" evidence="1">
    <location>
        <begin position="662"/>
        <end position="683"/>
    </location>
</feature>
<dbReference type="Pfam" id="PF05960">
    <property type="entry name" value="DUF885"/>
    <property type="match status" value="2"/>
</dbReference>
<dbReference type="Proteomes" id="UP001190700">
    <property type="component" value="Unassembled WGS sequence"/>
</dbReference>
<comment type="caution">
    <text evidence="2">The sequence shown here is derived from an EMBL/GenBank/DDBJ whole genome shotgun (WGS) entry which is preliminary data.</text>
</comment>
<accession>A0AAE0ESK3</accession>
<proteinExistence type="predicted"/>
<sequence length="683" mass="74955">MNCRCGVKHAVGCEPWYEVDVLAMSRKRRRLPLAMSSAHTAATQALARITDEIWAWRLVESPQFATCVGAHSTDHLLDDQSLERFRARERSLRGFLTELDRCVPPARVAELLPDPEARLNHRLLRKELADYLRAIKHRPFLLCLSALEGPQTDLPQVLSYMPLRTTEHYDILSRRLEAFPAQATQVADLLREGIKQCRVMPRDVMHGVVDQLRALAEPSAADVDGDPLNKPFAEVPKGVDPDVVARGRAAVAERVRPAFAMLAAFAESVYLPSCRGSIACTALPDGAEWYAECLRFHTDSNMPAQEIHDLGGVGALRWQPPPGSGPSGAIMCFTRTLREVARIKTEMATVARGALRSLDGETGAAEPCEAAEEAAACARYAGHLRSSPEFEAASPAALLTHYRALLARVFPELPKLFGLLPRTPCAVEPTAPHAAAQAPTALYLGPDGTGSRPGVFYLNTSKLPSRRLYEAEALVLHEAVPGHHLQGALAAENHELPEFRRYFDDRRYFECPARFPLNTAYCEGWGLYAESLGEELGLYDTPAGKYGALSMEVWRAMRLVVDTGLHALGWSEERAVDYMLEHSALARANVEAEVRRYITWPGQACAYTVGMLRIRQLRAKAEAKCAAAGVSFDVRRFHDAVLACAAVPLDVLEEIVDEFIQQQSAPPPPPASPPPSSAAAADE</sequence>
<evidence type="ECO:0000256" key="1">
    <source>
        <dbReference type="SAM" id="MobiDB-lite"/>
    </source>
</evidence>
<dbReference type="PANTHER" id="PTHR33361">
    <property type="entry name" value="GLR0591 PROTEIN"/>
    <property type="match status" value="1"/>
</dbReference>
<evidence type="ECO:0000313" key="3">
    <source>
        <dbReference type="Proteomes" id="UP001190700"/>
    </source>
</evidence>
<gene>
    <name evidence="2" type="ORF">CYMTET_52603</name>
</gene>
<dbReference type="PANTHER" id="PTHR33361:SF2">
    <property type="entry name" value="DUF885 DOMAIN-CONTAINING PROTEIN"/>
    <property type="match status" value="1"/>
</dbReference>
<evidence type="ECO:0008006" key="4">
    <source>
        <dbReference type="Google" id="ProtNLM"/>
    </source>
</evidence>
<protein>
    <recommendedName>
        <fullName evidence="4">DUF885 domain-containing protein</fullName>
    </recommendedName>
</protein>
<name>A0AAE0ESK3_9CHLO</name>
<dbReference type="InterPro" id="IPR010281">
    <property type="entry name" value="DUF885"/>
</dbReference>
<dbReference type="AlphaFoldDB" id="A0AAE0ESK3"/>
<keyword evidence="3" id="KW-1185">Reference proteome</keyword>
<reference evidence="2 3" key="1">
    <citation type="journal article" date="2015" name="Genome Biol. Evol.">
        <title>Comparative Genomics of a Bacterivorous Green Alga Reveals Evolutionary Causalities and Consequences of Phago-Mixotrophic Mode of Nutrition.</title>
        <authorList>
            <person name="Burns J.A."/>
            <person name="Paasch A."/>
            <person name="Narechania A."/>
            <person name="Kim E."/>
        </authorList>
    </citation>
    <scope>NUCLEOTIDE SEQUENCE [LARGE SCALE GENOMIC DNA]</scope>
    <source>
        <strain evidence="2 3">PLY_AMNH</strain>
    </source>
</reference>
<organism evidence="2 3">
    <name type="scientific">Cymbomonas tetramitiformis</name>
    <dbReference type="NCBI Taxonomy" id="36881"/>
    <lineage>
        <taxon>Eukaryota</taxon>
        <taxon>Viridiplantae</taxon>
        <taxon>Chlorophyta</taxon>
        <taxon>Pyramimonadophyceae</taxon>
        <taxon>Pyramimonadales</taxon>
        <taxon>Pyramimonadaceae</taxon>
        <taxon>Cymbomonas</taxon>
    </lineage>
</organism>
<evidence type="ECO:0000313" key="2">
    <source>
        <dbReference type="EMBL" id="KAK3237310.1"/>
    </source>
</evidence>
<feature type="compositionally biased region" description="Pro residues" evidence="1">
    <location>
        <begin position="665"/>
        <end position="676"/>
    </location>
</feature>
<dbReference type="EMBL" id="LGRX02034645">
    <property type="protein sequence ID" value="KAK3237310.1"/>
    <property type="molecule type" value="Genomic_DNA"/>
</dbReference>